<dbReference type="GO" id="GO:0046872">
    <property type="term" value="F:metal ion binding"/>
    <property type="evidence" value="ECO:0007669"/>
    <property type="project" value="UniProtKB-KW"/>
</dbReference>
<sequence>MARGVPCLHMRRIALYSMAWRQTNPQRPRDVFSLTLPLSVPGNACPRIYNEPRLPFKLQPSMKKVFKKVAKPTIVPLMLAVGRLGELHSEEGEFPFQIVTHRDNLVKMGADDGKWEVGVQRLDGILYLRYYRDKERVDLSDVKYQFRRQCTGRQVDRSFDDDYRSVLLASTIRIGNFKILMETEIDAVDRDTPSLAKQLMVEVDIAKRWPIPQGSYRWLQMFLGGIDRLYIGVRDKCARVKTIHDADIDALVDDCGKRAAMSRLQLCLEYMNENVDEGKFYVYRSSKLPHQPPELEEVDPDSGTPASMDMLEKVAERTHDAAWQATQERRRRLSRIPDSV</sequence>
<dbReference type="InterPro" id="IPR039039">
    <property type="entry name" value="RAI1-like_fam"/>
</dbReference>
<evidence type="ECO:0000256" key="3">
    <source>
        <dbReference type="SAM" id="MobiDB-lite"/>
    </source>
</evidence>
<keyword evidence="6" id="KW-1185">Reference proteome</keyword>
<comment type="function">
    <text evidence="2">Decapping enzyme for NAD-capped RNAs: specifically hydrolyzes the nicotinamide adenine dinucleotide (NAD) cap from a subset of RNAs by removing the entire NAD moiety from the 5'-end of an NAD-capped RNA.</text>
</comment>
<dbReference type="EC" id="3.6.1.-" evidence="2"/>
<dbReference type="GO" id="GO:0034353">
    <property type="term" value="F:mRNA 5'-diphosphatase activity"/>
    <property type="evidence" value="ECO:0007669"/>
    <property type="project" value="TreeGrafter"/>
</dbReference>
<dbReference type="InterPro" id="IPR013961">
    <property type="entry name" value="RAI1"/>
</dbReference>
<dbReference type="GO" id="GO:0110155">
    <property type="term" value="P:NAD-cap decapping"/>
    <property type="evidence" value="ECO:0007669"/>
    <property type="project" value="TreeGrafter"/>
</dbReference>
<keyword evidence="2" id="KW-0378">Hydrolase</keyword>
<evidence type="ECO:0000259" key="4">
    <source>
        <dbReference type="Pfam" id="PF08652"/>
    </source>
</evidence>
<dbReference type="GO" id="GO:0004518">
    <property type="term" value="F:nuclease activity"/>
    <property type="evidence" value="ECO:0007669"/>
    <property type="project" value="UniProtKB-KW"/>
</dbReference>
<evidence type="ECO:0000313" key="5">
    <source>
        <dbReference type="EMBL" id="CEP02610.1"/>
    </source>
</evidence>
<dbReference type="GO" id="GO:0003723">
    <property type="term" value="F:RNA binding"/>
    <property type="evidence" value="ECO:0007669"/>
    <property type="project" value="UniProtKB-KW"/>
</dbReference>
<proteinExistence type="inferred from homology"/>
<dbReference type="EMBL" id="CDSF01000133">
    <property type="protein sequence ID" value="CEP02610.1"/>
    <property type="molecule type" value="Genomic_DNA"/>
</dbReference>
<evidence type="ECO:0000313" key="6">
    <source>
        <dbReference type="Proteomes" id="UP000039324"/>
    </source>
</evidence>
<keyword evidence="2" id="KW-0479">Metal-binding</keyword>
<feature type="region of interest" description="Disordered" evidence="3">
    <location>
        <begin position="319"/>
        <end position="340"/>
    </location>
</feature>
<dbReference type="Proteomes" id="UP000039324">
    <property type="component" value="Unassembled WGS sequence"/>
</dbReference>
<dbReference type="GO" id="GO:0005829">
    <property type="term" value="C:cytosol"/>
    <property type="evidence" value="ECO:0007669"/>
    <property type="project" value="TreeGrafter"/>
</dbReference>
<dbReference type="AlphaFoldDB" id="A0A0G4J502"/>
<dbReference type="Pfam" id="PF08652">
    <property type="entry name" value="RAI1"/>
    <property type="match status" value="1"/>
</dbReference>
<keyword evidence="2" id="KW-0539">Nucleus</keyword>
<name>A0A0G4J502_PLABS</name>
<organism evidence="5 6">
    <name type="scientific">Plasmodiophora brassicae</name>
    <name type="common">Clubroot disease agent</name>
    <dbReference type="NCBI Taxonomy" id="37360"/>
    <lineage>
        <taxon>Eukaryota</taxon>
        <taxon>Sar</taxon>
        <taxon>Rhizaria</taxon>
        <taxon>Endomyxa</taxon>
        <taxon>Phytomyxea</taxon>
        <taxon>Plasmodiophorida</taxon>
        <taxon>Plasmodiophoridae</taxon>
        <taxon>Plasmodiophora</taxon>
    </lineage>
</organism>
<feature type="domain" description="RAI1-like" evidence="4">
    <location>
        <begin position="46"/>
        <end position="275"/>
    </location>
</feature>
<evidence type="ECO:0000256" key="2">
    <source>
        <dbReference type="RuleBase" id="RU367113"/>
    </source>
</evidence>
<keyword evidence="2" id="KW-0540">Nuclease</keyword>
<dbReference type="PANTHER" id="PTHR12395">
    <property type="entry name" value="DOM-3 RELATED"/>
    <property type="match status" value="1"/>
</dbReference>
<dbReference type="GO" id="GO:0005634">
    <property type="term" value="C:nucleus"/>
    <property type="evidence" value="ECO:0007669"/>
    <property type="project" value="UniProtKB-SubCell"/>
</dbReference>
<evidence type="ECO:0000256" key="1">
    <source>
        <dbReference type="ARBA" id="ARBA00006562"/>
    </source>
</evidence>
<dbReference type="GO" id="GO:0000166">
    <property type="term" value="F:nucleotide binding"/>
    <property type="evidence" value="ECO:0007669"/>
    <property type="project" value="UniProtKB-KW"/>
</dbReference>
<keyword evidence="2" id="KW-0694">RNA-binding</keyword>
<comment type="cofactor">
    <cofactor evidence="2">
        <name>a divalent metal cation</name>
        <dbReference type="ChEBI" id="CHEBI:60240"/>
    </cofactor>
</comment>
<comment type="similarity">
    <text evidence="1 2">Belongs to the DXO/Dom3Z family.</text>
</comment>
<dbReference type="GO" id="GO:0000956">
    <property type="term" value="P:nuclear-transcribed mRNA catabolic process"/>
    <property type="evidence" value="ECO:0007669"/>
    <property type="project" value="TreeGrafter"/>
</dbReference>
<gene>
    <name evidence="5" type="ORF">PBRA_002576</name>
</gene>
<protein>
    <recommendedName>
        <fullName evidence="2">Decapping nuclease</fullName>
        <ecNumber evidence="2">3.6.1.-</ecNumber>
    </recommendedName>
</protein>
<accession>A0A0G4J502</accession>
<dbReference type="OrthoDB" id="10047797at2759"/>
<dbReference type="PANTHER" id="PTHR12395:SF9">
    <property type="entry name" value="DECAPPING AND EXORIBONUCLEASE PROTEIN"/>
    <property type="match status" value="1"/>
</dbReference>
<comment type="subcellular location">
    <subcellularLocation>
        <location evidence="2">Nucleus</location>
    </subcellularLocation>
</comment>
<keyword evidence="2" id="KW-0547">Nucleotide-binding</keyword>
<reference evidence="5 6" key="1">
    <citation type="submission" date="2015-02" db="EMBL/GenBank/DDBJ databases">
        <authorList>
            <person name="Chooi Y.-H."/>
        </authorList>
    </citation>
    <scope>NUCLEOTIDE SEQUENCE [LARGE SCALE GENOMIC DNA]</scope>
    <source>
        <strain evidence="5">E3</strain>
    </source>
</reference>